<sequence>MKVCIEADGEFYEKINFFFTKECIKLPVYKFSFDSGQLFLGDLSNIFKTMNEKNILVICLIMVVSRCTANSIFQVSKCAADDKKCLKKSAQAMIPIIADGIPEFEMQQLDPLVLKEDVDASKPQLSLKVKNMVVTGLKGCIAKKIERDLVNSKMHTQLFCNVRAEGQYEMHGQLLILPIEGEGNAQVQLNKILIDVETDMNDRVGREGKKHWHVKGSRFTFDLKDKAYVKFENLFNGNDVLARVANDIITNNSNDIVTEVGPPIIKAIVDKIIANVNRFFKAMPAEEISLD</sequence>
<accession>A0ABN8AWS5</accession>
<evidence type="ECO:0008006" key="3">
    <source>
        <dbReference type="Google" id="ProtNLM"/>
    </source>
</evidence>
<proteinExistence type="predicted"/>
<dbReference type="PANTHER" id="PTHR11008">
    <property type="entry name" value="PROTEIN TAKEOUT-LIKE PROTEIN"/>
    <property type="match status" value="1"/>
</dbReference>
<reference evidence="1" key="1">
    <citation type="submission" date="2021-12" db="EMBL/GenBank/DDBJ databases">
        <authorList>
            <person name="King R."/>
        </authorList>
    </citation>
    <scope>NUCLEOTIDE SEQUENCE</scope>
</reference>
<evidence type="ECO:0000313" key="1">
    <source>
        <dbReference type="EMBL" id="CAH0399876.1"/>
    </source>
</evidence>
<name>A0ABN8AWS5_CHISP</name>
<dbReference type="SMART" id="SM00700">
    <property type="entry name" value="JHBP"/>
    <property type="match status" value="1"/>
</dbReference>
<organism evidence="1 2">
    <name type="scientific">Chilo suppressalis</name>
    <name type="common">Asiatic rice borer moth</name>
    <dbReference type="NCBI Taxonomy" id="168631"/>
    <lineage>
        <taxon>Eukaryota</taxon>
        <taxon>Metazoa</taxon>
        <taxon>Ecdysozoa</taxon>
        <taxon>Arthropoda</taxon>
        <taxon>Hexapoda</taxon>
        <taxon>Insecta</taxon>
        <taxon>Pterygota</taxon>
        <taxon>Neoptera</taxon>
        <taxon>Endopterygota</taxon>
        <taxon>Lepidoptera</taxon>
        <taxon>Glossata</taxon>
        <taxon>Ditrysia</taxon>
        <taxon>Pyraloidea</taxon>
        <taxon>Crambidae</taxon>
        <taxon>Crambinae</taxon>
        <taxon>Chilo</taxon>
    </lineage>
</organism>
<evidence type="ECO:0000313" key="2">
    <source>
        <dbReference type="Proteomes" id="UP001153292"/>
    </source>
</evidence>
<dbReference type="Proteomes" id="UP001153292">
    <property type="component" value="Chromosome 15"/>
</dbReference>
<dbReference type="Gene3D" id="3.15.10.30">
    <property type="entry name" value="Haemolymph juvenile hormone binding protein"/>
    <property type="match status" value="1"/>
</dbReference>
<protein>
    <recommendedName>
        <fullName evidence="3">Odorant binding protein</fullName>
    </recommendedName>
</protein>
<dbReference type="Pfam" id="PF06585">
    <property type="entry name" value="JHBP"/>
    <property type="match status" value="1"/>
</dbReference>
<dbReference type="InterPro" id="IPR010562">
    <property type="entry name" value="Haemolymph_juvenile_hormone-bd"/>
</dbReference>
<gene>
    <name evidence="1" type="ORF">CHILSU_LOCUS3045</name>
</gene>
<dbReference type="InterPro" id="IPR038606">
    <property type="entry name" value="To_sf"/>
</dbReference>
<dbReference type="EMBL" id="OU963908">
    <property type="protein sequence ID" value="CAH0399876.1"/>
    <property type="molecule type" value="Genomic_DNA"/>
</dbReference>
<dbReference type="PANTHER" id="PTHR11008:SF41">
    <property type="entry name" value="RE70318P"/>
    <property type="match status" value="1"/>
</dbReference>
<keyword evidence="2" id="KW-1185">Reference proteome</keyword>